<dbReference type="AlphaFoldDB" id="A0A517P7V9"/>
<name>A0A517P7V9_9PLAN</name>
<reference evidence="1 2" key="1">
    <citation type="submission" date="2019-02" db="EMBL/GenBank/DDBJ databases">
        <title>Deep-cultivation of Planctomycetes and their phenomic and genomic characterization uncovers novel biology.</title>
        <authorList>
            <person name="Wiegand S."/>
            <person name="Jogler M."/>
            <person name="Boedeker C."/>
            <person name="Pinto D."/>
            <person name="Vollmers J."/>
            <person name="Rivas-Marin E."/>
            <person name="Kohn T."/>
            <person name="Peeters S.H."/>
            <person name="Heuer A."/>
            <person name="Rast P."/>
            <person name="Oberbeckmann S."/>
            <person name="Bunk B."/>
            <person name="Jeske O."/>
            <person name="Meyerdierks A."/>
            <person name="Storesund J.E."/>
            <person name="Kallscheuer N."/>
            <person name="Luecker S."/>
            <person name="Lage O.M."/>
            <person name="Pohl T."/>
            <person name="Merkel B.J."/>
            <person name="Hornburger P."/>
            <person name="Mueller R.-W."/>
            <person name="Bruemmer F."/>
            <person name="Labrenz M."/>
            <person name="Spormann A.M."/>
            <person name="Op den Camp H."/>
            <person name="Overmann J."/>
            <person name="Amann R."/>
            <person name="Jetten M.S.M."/>
            <person name="Mascher T."/>
            <person name="Medema M.H."/>
            <person name="Devos D.P."/>
            <person name="Kaster A.-K."/>
            <person name="Ovreas L."/>
            <person name="Rohde M."/>
            <person name="Galperin M.Y."/>
            <person name="Jogler C."/>
        </authorList>
    </citation>
    <scope>NUCLEOTIDE SEQUENCE [LARGE SCALE GENOMIC DNA]</scope>
    <source>
        <strain evidence="1 2">CA12</strain>
    </source>
</reference>
<sequence>MSETNDDGGPPAGCGLRLWVEDRTPIKDLPGFRPNHSVPKETTSQTRLYVAGIGEAGVTADLERVARLLREAFGLKRKELKSIGPDRGGGSLVCPQLTYTVTVSQTADDPAVALTRREVEPGEPDVLTDPGLAFAFAPGFTALERRFNEPADVEAVIDAVEDADPPEVKSLDYPLDASECELRLAGFGGRVKITADAAAILAPTPVPPGDLVKAWAKVKGLLEVAGTG</sequence>
<keyword evidence="2" id="KW-1185">Reference proteome</keyword>
<dbReference type="Proteomes" id="UP000318741">
    <property type="component" value="Chromosome"/>
</dbReference>
<proteinExistence type="predicted"/>
<organism evidence="1 2">
    <name type="scientific">Alienimonas californiensis</name>
    <dbReference type="NCBI Taxonomy" id="2527989"/>
    <lineage>
        <taxon>Bacteria</taxon>
        <taxon>Pseudomonadati</taxon>
        <taxon>Planctomycetota</taxon>
        <taxon>Planctomycetia</taxon>
        <taxon>Planctomycetales</taxon>
        <taxon>Planctomycetaceae</taxon>
        <taxon>Alienimonas</taxon>
    </lineage>
</organism>
<accession>A0A517P7V9</accession>
<dbReference type="OrthoDB" id="247551at2"/>
<dbReference type="RefSeq" id="WP_145358304.1">
    <property type="nucleotide sequence ID" value="NZ_CP036265.1"/>
</dbReference>
<gene>
    <name evidence="1" type="ORF">CA12_15450</name>
</gene>
<dbReference type="EMBL" id="CP036265">
    <property type="protein sequence ID" value="QDT15460.1"/>
    <property type="molecule type" value="Genomic_DNA"/>
</dbReference>
<evidence type="ECO:0000313" key="2">
    <source>
        <dbReference type="Proteomes" id="UP000318741"/>
    </source>
</evidence>
<dbReference type="KEGG" id="acaf:CA12_15450"/>
<protein>
    <submittedName>
        <fullName evidence="1">Uncharacterized protein</fullName>
    </submittedName>
</protein>
<evidence type="ECO:0000313" key="1">
    <source>
        <dbReference type="EMBL" id="QDT15460.1"/>
    </source>
</evidence>